<accession>A0A3N6P7J9</accession>
<dbReference type="Proteomes" id="UP000269154">
    <property type="component" value="Unassembled WGS sequence"/>
</dbReference>
<gene>
    <name evidence="1" type="ORF">D5R40_30320</name>
</gene>
<dbReference type="EMBL" id="RCBY01000337">
    <property type="protein sequence ID" value="RQH23984.1"/>
    <property type="molecule type" value="Genomic_DNA"/>
</dbReference>
<organism evidence="1 2">
    <name type="scientific">Okeania hirsuta</name>
    <dbReference type="NCBI Taxonomy" id="1458930"/>
    <lineage>
        <taxon>Bacteria</taxon>
        <taxon>Bacillati</taxon>
        <taxon>Cyanobacteriota</taxon>
        <taxon>Cyanophyceae</taxon>
        <taxon>Oscillatoriophycideae</taxon>
        <taxon>Oscillatoriales</taxon>
        <taxon>Microcoleaceae</taxon>
        <taxon>Okeania</taxon>
    </lineage>
</organism>
<evidence type="ECO:0000313" key="2">
    <source>
        <dbReference type="Proteomes" id="UP000269154"/>
    </source>
</evidence>
<evidence type="ECO:0000313" key="1">
    <source>
        <dbReference type="EMBL" id="RQH23984.1"/>
    </source>
</evidence>
<dbReference type="OrthoDB" id="453470at2"/>
<dbReference type="AlphaFoldDB" id="A0A3N6P7J9"/>
<proteinExistence type="predicted"/>
<reference evidence="1 2" key="1">
    <citation type="journal article" date="2018" name="ACS Chem. Biol.">
        <title>Ketoreductase domain dysfunction expands chemodiversity: malyngamide biosynthesis in the cyanobacterium Okeania hirsuta.</title>
        <authorList>
            <person name="Moss N.A."/>
            <person name="Leao T."/>
            <person name="Rankin M."/>
            <person name="McCullough T.M."/>
            <person name="Qu P."/>
            <person name="Korobeynikov A."/>
            <person name="Smith J.L."/>
            <person name="Gerwick L."/>
            <person name="Gerwick W.H."/>
        </authorList>
    </citation>
    <scope>NUCLEOTIDE SEQUENCE [LARGE SCALE GENOMIC DNA]</scope>
    <source>
        <strain evidence="1 2">PAB10Feb10-1</strain>
    </source>
</reference>
<sequence length="175" mass="20480">MKIKNYRQNKEIRVFGIRRSGNHAIISWLIENYPGSVVFVNNINHHNQGNFPASSFDVYINRPFVDRIIVKGLPYWRCKNKLTGLIKYLITRPSTFTFVSSDNSVNLNYIRQAKKDALIYSFEDIPPNDSRLNLFDRELPQYIGNSQNKIKLLILRDSFNLLASLLKSKKNEEKR</sequence>
<keyword evidence="2" id="KW-1185">Reference proteome</keyword>
<dbReference type="RefSeq" id="WP_124155629.1">
    <property type="nucleotide sequence ID" value="NZ_CAWOLW010000265.1"/>
</dbReference>
<protein>
    <submittedName>
        <fullName evidence="1">Uncharacterized protein</fullName>
    </submittedName>
</protein>
<comment type="caution">
    <text evidence="1">The sequence shown here is derived from an EMBL/GenBank/DDBJ whole genome shotgun (WGS) entry which is preliminary data.</text>
</comment>
<name>A0A3N6P7J9_9CYAN</name>